<feature type="region of interest" description="Disordered" evidence="1">
    <location>
        <begin position="120"/>
        <end position="139"/>
    </location>
</feature>
<evidence type="ECO:0000256" key="1">
    <source>
        <dbReference type="SAM" id="MobiDB-lite"/>
    </source>
</evidence>
<evidence type="ECO:0000313" key="3">
    <source>
        <dbReference type="Proteomes" id="UP000239156"/>
    </source>
</evidence>
<gene>
    <name evidence="2" type="ORF">PSTT_15714</name>
</gene>
<feature type="compositionally biased region" description="Polar residues" evidence="1">
    <location>
        <begin position="86"/>
        <end position="96"/>
    </location>
</feature>
<dbReference type="VEuPathDB" id="FungiDB:PSTT_15714"/>
<dbReference type="AlphaFoldDB" id="A0A2S4UGK1"/>
<keyword evidence="3" id="KW-1185">Reference proteome</keyword>
<feature type="region of interest" description="Disordered" evidence="1">
    <location>
        <begin position="52"/>
        <end position="112"/>
    </location>
</feature>
<accession>A0A2S4UGK1</accession>
<sequence>MKRDLNRRTTSTITKHVRSEYETCGAPGTISVLMNKISMVGRLERTEGCRVHGLKDPEGSEFLSKNVPVVGSNAPQEEEAEQPQETGNSLVDSTLCRSHDGTGKSHVNRPRPKAFWARLKEGTQSRSNDCSPSHHTHSRLPKLHLTHHSFRNTSVSNLANFSLPPTHPGSVY</sequence>
<dbReference type="Proteomes" id="UP000239156">
    <property type="component" value="Unassembled WGS sequence"/>
</dbReference>
<comment type="caution">
    <text evidence="2">The sequence shown here is derived from an EMBL/GenBank/DDBJ whole genome shotgun (WGS) entry which is preliminary data.</text>
</comment>
<reference evidence="2" key="1">
    <citation type="submission" date="2017-12" db="EMBL/GenBank/DDBJ databases">
        <title>Gene loss provides genomic basis for host adaptation in cereal stripe rust fungi.</title>
        <authorList>
            <person name="Xia C."/>
        </authorList>
    </citation>
    <scope>NUCLEOTIDE SEQUENCE [LARGE SCALE GENOMIC DNA]</scope>
    <source>
        <strain evidence="2">93-210</strain>
    </source>
</reference>
<protein>
    <submittedName>
        <fullName evidence="2">Uncharacterized protein</fullName>
    </submittedName>
</protein>
<name>A0A2S4UGK1_9BASI</name>
<organism evidence="2 3">
    <name type="scientific">Puccinia striiformis</name>
    <dbReference type="NCBI Taxonomy" id="27350"/>
    <lineage>
        <taxon>Eukaryota</taxon>
        <taxon>Fungi</taxon>
        <taxon>Dikarya</taxon>
        <taxon>Basidiomycota</taxon>
        <taxon>Pucciniomycotina</taxon>
        <taxon>Pucciniomycetes</taxon>
        <taxon>Pucciniales</taxon>
        <taxon>Pucciniaceae</taxon>
        <taxon>Puccinia</taxon>
    </lineage>
</organism>
<proteinExistence type="predicted"/>
<feature type="compositionally biased region" description="Polar residues" evidence="1">
    <location>
        <begin position="124"/>
        <end position="133"/>
    </location>
</feature>
<evidence type="ECO:0000313" key="2">
    <source>
        <dbReference type="EMBL" id="POV96346.1"/>
    </source>
</evidence>
<dbReference type="EMBL" id="PKSL01000301">
    <property type="protein sequence ID" value="POV96346.1"/>
    <property type="molecule type" value="Genomic_DNA"/>
</dbReference>
<dbReference type="VEuPathDB" id="FungiDB:PSHT_11904"/>